<feature type="transmembrane region" description="Helical" evidence="1">
    <location>
        <begin position="6"/>
        <end position="31"/>
    </location>
</feature>
<dbReference type="Proteomes" id="UP000630097">
    <property type="component" value="Unassembled WGS sequence"/>
</dbReference>
<comment type="caution">
    <text evidence="2">The sequence shown here is derived from an EMBL/GenBank/DDBJ whole genome shotgun (WGS) entry which is preliminary data.</text>
</comment>
<gene>
    <name evidence="2" type="ORF">Pka01_42240</name>
</gene>
<keyword evidence="1" id="KW-0812">Transmembrane</keyword>
<keyword evidence="1" id="KW-1133">Transmembrane helix</keyword>
<dbReference type="EMBL" id="BONV01000018">
    <property type="protein sequence ID" value="GIG81097.1"/>
    <property type="molecule type" value="Genomic_DNA"/>
</dbReference>
<sequence length="56" mass="6407">MAGLGLAEIVIVLVVWVVPAVAFFFLIYWAIRLAIRHEGRRAMSVREPRITDVRDL</sequence>
<keyword evidence="3" id="KW-1185">Reference proteome</keyword>
<dbReference type="AlphaFoldDB" id="A0A8J3PU63"/>
<evidence type="ECO:0000256" key="1">
    <source>
        <dbReference type="SAM" id="Phobius"/>
    </source>
</evidence>
<dbReference type="RefSeq" id="WP_203884480.1">
    <property type="nucleotide sequence ID" value="NZ_BONV01000018.1"/>
</dbReference>
<name>A0A8J3PU63_9ACTN</name>
<keyword evidence="1" id="KW-0472">Membrane</keyword>
<organism evidence="2 3">
    <name type="scientific">Planotetraspora kaengkrachanensis</name>
    <dbReference type="NCBI Taxonomy" id="575193"/>
    <lineage>
        <taxon>Bacteria</taxon>
        <taxon>Bacillati</taxon>
        <taxon>Actinomycetota</taxon>
        <taxon>Actinomycetes</taxon>
        <taxon>Streptosporangiales</taxon>
        <taxon>Streptosporangiaceae</taxon>
        <taxon>Planotetraspora</taxon>
    </lineage>
</organism>
<reference evidence="2 3" key="1">
    <citation type="submission" date="2021-01" db="EMBL/GenBank/DDBJ databases">
        <title>Whole genome shotgun sequence of Planotetraspora kaengkrachanensis NBRC 104272.</title>
        <authorList>
            <person name="Komaki H."/>
            <person name="Tamura T."/>
        </authorList>
    </citation>
    <scope>NUCLEOTIDE SEQUENCE [LARGE SCALE GENOMIC DNA]</scope>
    <source>
        <strain evidence="2 3">NBRC 104272</strain>
    </source>
</reference>
<evidence type="ECO:0000313" key="3">
    <source>
        <dbReference type="Proteomes" id="UP000630097"/>
    </source>
</evidence>
<evidence type="ECO:0000313" key="2">
    <source>
        <dbReference type="EMBL" id="GIG81097.1"/>
    </source>
</evidence>
<accession>A0A8J3PU63</accession>
<proteinExistence type="predicted"/>
<protein>
    <submittedName>
        <fullName evidence="2">Uncharacterized protein</fullName>
    </submittedName>
</protein>